<reference evidence="2" key="2">
    <citation type="submission" date="2015-01" db="EMBL/GenBank/DDBJ databases">
        <title>Evolutionary Origins and Diversification of the Mycorrhizal Mutualists.</title>
        <authorList>
            <consortium name="DOE Joint Genome Institute"/>
            <consortium name="Mycorrhizal Genomics Consortium"/>
            <person name="Kohler A."/>
            <person name="Kuo A."/>
            <person name="Nagy L.G."/>
            <person name="Floudas D."/>
            <person name="Copeland A."/>
            <person name="Barry K.W."/>
            <person name="Cichocki N."/>
            <person name="Veneault-Fourrey C."/>
            <person name="LaButti K."/>
            <person name="Lindquist E.A."/>
            <person name="Lipzen A."/>
            <person name="Lundell T."/>
            <person name="Morin E."/>
            <person name="Murat C."/>
            <person name="Riley R."/>
            <person name="Ohm R."/>
            <person name="Sun H."/>
            <person name="Tunlid A."/>
            <person name="Henrissat B."/>
            <person name="Grigoriev I.V."/>
            <person name="Hibbett D.S."/>
            <person name="Martin F."/>
        </authorList>
    </citation>
    <scope>NUCLEOTIDE SEQUENCE [LARGE SCALE GENOMIC DNA]</scope>
    <source>
        <strain evidence="2">h7</strain>
    </source>
</reference>
<name>A0A0C3CTK2_HEBCY</name>
<sequence>MRICCLSLRDIGEIIVEDVRARRECLGWVSYYGKSRRVLAHRTRILIMMELRREGHLEGIMKRSSFRENPMRRRRTLNWLSAKTFSLEGENGPDISFSSHTTLLNLTLVGEHGPTLFSDLEMTSSREAIWRLLYGSYKVRQWRGSPSYL</sequence>
<gene>
    <name evidence="1" type="ORF">M413DRAFT_270954</name>
</gene>
<keyword evidence="2" id="KW-1185">Reference proteome</keyword>
<dbReference type="Proteomes" id="UP000053424">
    <property type="component" value="Unassembled WGS sequence"/>
</dbReference>
<protein>
    <submittedName>
        <fullName evidence="1">Uncharacterized protein</fullName>
    </submittedName>
</protein>
<reference evidence="1 2" key="1">
    <citation type="submission" date="2014-04" db="EMBL/GenBank/DDBJ databases">
        <authorList>
            <consortium name="DOE Joint Genome Institute"/>
            <person name="Kuo A."/>
            <person name="Gay G."/>
            <person name="Dore J."/>
            <person name="Kohler A."/>
            <person name="Nagy L.G."/>
            <person name="Floudas D."/>
            <person name="Copeland A."/>
            <person name="Barry K.W."/>
            <person name="Cichocki N."/>
            <person name="Veneault-Fourrey C."/>
            <person name="LaButti K."/>
            <person name="Lindquist E.A."/>
            <person name="Lipzen A."/>
            <person name="Lundell T."/>
            <person name="Morin E."/>
            <person name="Murat C."/>
            <person name="Sun H."/>
            <person name="Tunlid A."/>
            <person name="Henrissat B."/>
            <person name="Grigoriev I.V."/>
            <person name="Hibbett D.S."/>
            <person name="Martin F."/>
            <person name="Nordberg H.P."/>
            <person name="Cantor M.N."/>
            <person name="Hua S.X."/>
        </authorList>
    </citation>
    <scope>NUCLEOTIDE SEQUENCE [LARGE SCALE GENOMIC DNA]</scope>
    <source>
        <strain evidence="2">h7</strain>
    </source>
</reference>
<dbReference type="HOGENOM" id="CLU_1749889_0_0_1"/>
<evidence type="ECO:0000313" key="2">
    <source>
        <dbReference type="Proteomes" id="UP000053424"/>
    </source>
</evidence>
<proteinExistence type="predicted"/>
<evidence type="ECO:0000313" key="1">
    <source>
        <dbReference type="EMBL" id="KIM47191.1"/>
    </source>
</evidence>
<accession>A0A0C3CTK2</accession>
<dbReference type="EMBL" id="KN831770">
    <property type="protein sequence ID" value="KIM47191.1"/>
    <property type="molecule type" value="Genomic_DNA"/>
</dbReference>
<organism evidence="1 2">
    <name type="scientific">Hebeloma cylindrosporum</name>
    <dbReference type="NCBI Taxonomy" id="76867"/>
    <lineage>
        <taxon>Eukaryota</taxon>
        <taxon>Fungi</taxon>
        <taxon>Dikarya</taxon>
        <taxon>Basidiomycota</taxon>
        <taxon>Agaricomycotina</taxon>
        <taxon>Agaricomycetes</taxon>
        <taxon>Agaricomycetidae</taxon>
        <taxon>Agaricales</taxon>
        <taxon>Agaricineae</taxon>
        <taxon>Hymenogastraceae</taxon>
        <taxon>Hebeloma</taxon>
    </lineage>
</organism>
<dbReference type="AlphaFoldDB" id="A0A0C3CTK2"/>